<proteinExistence type="predicted"/>
<gene>
    <name evidence="2" type="ORF">S01H1_07918</name>
</gene>
<reference evidence="2" key="1">
    <citation type="journal article" date="2014" name="Front. Microbiol.">
        <title>High frequency of phylogenetically diverse reductive dehalogenase-homologous genes in deep subseafloor sedimentary metagenomes.</title>
        <authorList>
            <person name="Kawai M."/>
            <person name="Futagami T."/>
            <person name="Toyoda A."/>
            <person name="Takaki Y."/>
            <person name="Nishi S."/>
            <person name="Hori S."/>
            <person name="Arai W."/>
            <person name="Tsubouchi T."/>
            <person name="Morono Y."/>
            <person name="Uchiyama I."/>
            <person name="Ito T."/>
            <person name="Fujiyama A."/>
            <person name="Inagaki F."/>
            <person name="Takami H."/>
        </authorList>
    </citation>
    <scope>NUCLEOTIDE SEQUENCE</scope>
    <source>
        <strain evidence="2">Expedition CK06-06</strain>
    </source>
</reference>
<dbReference type="Pfam" id="PF01208">
    <property type="entry name" value="URO-D"/>
    <property type="match status" value="1"/>
</dbReference>
<feature type="domain" description="Uroporphyrinogen decarboxylase (URO-D)" evidence="1">
    <location>
        <begin position="7"/>
        <end position="230"/>
    </location>
</feature>
<evidence type="ECO:0000259" key="1">
    <source>
        <dbReference type="Pfam" id="PF01208"/>
    </source>
</evidence>
<dbReference type="GO" id="GO:0006779">
    <property type="term" value="P:porphyrin-containing compound biosynthetic process"/>
    <property type="evidence" value="ECO:0007669"/>
    <property type="project" value="InterPro"/>
</dbReference>
<sequence>DPHAPGRYDTIEKTVTEWKGKMAIGVHLNDVFSIPRSLMSMTSILMAVAADPELVSALVKMSVEVNIEMGKEVAKRGVDFVWTGDDYAFNNGPFMSPDSFAELFNPGLREVSAGFKAAGLPFIKHCDGNIWPIIDMMVDAGITALDPIDQQGGMDLGEVKAKFGHRVAIKGNVDCAETMTNGSVEDMIVATKAALKAGMPGGGYICSSSNSIHSAVKPENYKAMMDTIKEFGSYPMTL</sequence>
<accession>X0S961</accession>
<dbReference type="EMBL" id="BARS01004063">
    <property type="protein sequence ID" value="GAF72447.1"/>
    <property type="molecule type" value="Genomic_DNA"/>
</dbReference>
<dbReference type="Gene3D" id="3.20.20.210">
    <property type="match status" value="1"/>
</dbReference>
<protein>
    <recommendedName>
        <fullName evidence="1">Uroporphyrinogen decarboxylase (URO-D) domain-containing protein</fullName>
    </recommendedName>
</protein>
<dbReference type="GO" id="GO:0004853">
    <property type="term" value="F:uroporphyrinogen decarboxylase activity"/>
    <property type="evidence" value="ECO:0007669"/>
    <property type="project" value="InterPro"/>
</dbReference>
<dbReference type="PANTHER" id="PTHR47099">
    <property type="entry name" value="METHYLCOBAMIDE:COM METHYLTRANSFERASE MTBA"/>
    <property type="match status" value="1"/>
</dbReference>
<organism evidence="2">
    <name type="scientific">marine sediment metagenome</name>
    <dbReference type="NCBI Taxonomy" id="412755"/>
    <lineage>
        <taxon>unclassified sequences</taxon>
        <taxon>metagenomes</taxon>
        <taxon>ecological metagenomes</taxon>
    </lineage>
</organism>
<evidence type="ECO:0000313" key="2">
    <source>
        <dbReference type="EMBL" id="GAF72447.1"/>
    </source>
</evidence>
<dbReference type="InterPro" id="IPR000257">
    <property type="entry name" value="Uroporphyrinogen_deCOase"/>
</dbReference>
<feature type="non-terminal residue" evidence="2">
    <location>
        <position position="1"/>
    </location>
</feature>
<dbReference type="SUPFAM" id="SSF51726">
    <property type="entry name" value="UROD/MetE-like"/>
    <property type="match status" value="1"/>
</dbReference>
<name>X0S961_9ZZZZ</name>
<dbReference type="InterPro" id="IPR052024">
    <property type="entry name" value="Methanogen_methyltrans"/>
</dbReference>
<dbReference type="AlphaFoldDB" id="X0S961"/>
<dbReference type="InterPro" id="IPR038071">
    <property type="entry name" value="UROD/MetE-like_sf"/>
</dbReference>
<comment type="caution">
    <text evidence="2">The sequence shown here is derived from an EMBL/GenBank/DDBJ whole genome shotgun (WGS) entry which is preliminary data.</text>
</comment>
<dbReference type="PANTHER" id="PTHR47099:SF1">
    <property type="entry name" value="METHYLCOBAMIDE:COM METHYLTRANSFERASE MTBA"/>
    <property type="match status" value="1"/>
</dbReference>